<evidence type="ECO:0000313" key="2">
    <source>
        <dbReference type="EMBL" id="TDO42315.1"/>
    </source>
</evidence>
<dbReference type="EMBL" id="SNWR01000001">
    <property type="protein sequence ID" value="TDO42315.1"/>
    <property type="molecule type" value="Genomic_DNA"/>
</dbReference>
<gene>
    <name evidence="2" type="ORF">C8E87_6083</name>
</gene>
<keyword evidence="3" id="KW-1185">Reference proteome</keyword>
<name>A0A4R6K504_9ACTN</name>
<organism evidence="2 3">
    <name type="scientific">Paractinoplanes brasiliensis</name>
    <dbReference type="NCBI Taxonomy" id="52695"/>
    <lineage>
        <taxon>Bacteria</taxon>
        <taxon>Bacillati</taxon>
        <taxon>Actinomycetota</taxon>
        <taxon>Actinomycetes</taxon>
        <taxon>Micromonosporales</taxon>
        <taxon>Micromonosporaceae</taxon>
        <taxon>Paractinoplanes</taxon>
    </lineage>
</organism>
<dbReference type="Proteomes" id="UP000294901">
    <property type="component" value="Unassembled WGS sequence"/>
</dbReference>
<sequence length="122" mass="13583">MLASALDERAEIWSGLAMSWRAFPAQPNHGKPVVRAELESAGWLVQIMIWSTGEAELETVRLRDDRIVNKHFDLTSRSELDDLLDQLVRLLVHNEVPEEAIVQPEQQHADGPPGAHRGSTAG</sequence>
<reference evidence="2 3" key="1">
    <citation type="submission" date="2019-03" db="EMBL/GenBank/DDBJ databases">
        <title>Sequencing the genomes of 1000 actinobacteria strains.</title>
        <authorList>
            <person name="Klenk H.-P."/>
        </authorList>
    </citation>
    <scope>NUCLEOTIDE SEQUENCE [LARGE SCALE GENOMIC DNA]</scope>
    <source>
        <strain evidence="2 3">DSM 43805</strain>
    </source>
</reference>
<dbReference type="AlphaFoldDB" id="A0A4R6K504"/>
<feature type="region of interest" description="Disordered" evidence="1">
    <location>
        <begin position="99"/>
        <end position="122"/>
    </location>
</feature>
<protein>
    <submittedName>
        <fullName evidence="2">Uncharacterized protein</fullName>
    </submittedName>
</protein>
<comment type="caution">
    <text evidence="2">The sequence shown here is derived from an EMBL/GenBank/DDBJ whole genome shotgun (WGS) entry which is preliminary data.</text>
</comment>
<evidence type="ECO:0000256" key="1">
    <source>
        <dbReference type="SAM" id="MobiDB-lite"/>
    </source>
</evidence>
<accession>A0A4R6K504</accession>
<evidence type="ECO:0000313" key="3">
    <source>
        <dbReference type="Proteomes" id="UP000294901"/>
    </source>
</evidence>
<proteinExistence type="predicted"/>